<accession>A0A382QIX9</accession>
<gene>
    <name evidence="1" type="ORF">METZ01_LOCUS337699</name>
</gene>
<name>A0A382QIX9_9ZZZZ</name>
<sequence length="67" mass="7954">MNYSIEKIYHFTCNDFGDGCDMWWSIACEMNIDKKTFYCPWCGHKHTPPHRNVSEYFGKEQSKRGIA</sequence>
<proteinExistence type="predicted"/>
<evidence type="ECO:0000313" key="1">
    <source>
        <dbReference type="EMBL" id="SVC84845.1"/>
    </source>
</evidence>
<dbReference type="EMBL" id="UINC01114499">
    <property type="protein sequence ID" value="SVC84845.1"/>
    <property type="molecule type" value="Genomic_DNA"/>
</dbReference>
<reference evidence="1" key="1">
    <citation type="submission" date="2018-05" db="EMBL/GenBank/DDBJ databases">
        <authorList>
            <person name="Lanie J.A."/>
            <person name="Ng W.-L."/>
            <person name="Kazmierczak K.M."/>
            <person name="Andrzejewski T.M."/>
            <person name="Davidsen T.M."/>
            <person name="Wayne K.J."/>
            <person name="Tettelin H."/>
            <person name="Glass J.I."/>
            <person name="Rusch D."/>
            <person name="Podicherti R."/>
            <person name="Tsui H.-C.T."/>
            <person name="Winkler M.E."/>
        </authorList>
    </citation>
    <scope>NUCLEOTIDE SEQUENCE</scope>
</reference>
<dbReference type="AlphaFoldDB" id="A0A382QIX9"/>
<protein>
    <submittedName>
        <fullName evidence="1">Uncharacterized protein</fullName>
    </submittedName>
</protein>
<organism evidence="1">
    <name type="scientific">marine metagenome</name>
    <dbReference type="NCBI Taxonomy" id="408172"/>
    <lineage>
        <taxon>unclassified sequences</taxon>
        <taxon>metagenomes</taxon>
        <taxon>ecological metagenomes</taxon>
    </lineage>
</organism>